<dbReference type="EMBL" id="AHMS02000020">
    <property type="protein sequence ID" value="EMN18245.1"/>
    <property type="molecule type" value="Genomic_DNA"/>
</dbReference>
<accession>A0ABC9SK89</accession>
<dbReference type="AlphaFoldDB" id="A0ABC9SK89"/>
<protein>
    <submittedName>
        <fullName evidence="1">Uncharacterized protein</fullName>
    </submittedName>
</protein>
<gene>
    <name evidence="1" type="ORF">LEP1GSC056_1557</name>
</gene>
<dbReference type="Proteomes" id="UP000012166">
    <property type="component" value="Unassembled WGS sequence"/>
</dbReference>
<proteinExistence type="predicted"/>
<evidence type="ECO:0000313" key="2">
    <source>
        <dbReference type="Proteomes" id="UP000012166"/>
    </source>
</evidence>
<comment type="caution">
    <text evidence="1">The sequence shown here is derived from an EMBL/GenBank/DDBJ whole genome shotgun (WGS) entry which is preliminary data.</text>
</comment>
<name>A0ABC9SK89_LEPBO</name>
<reference evidence="1 2" key="1">
    <citation type="submission" date="2013-01" db="EMBL/GenBank/DDBJ databases">
        <authorList>
            <person name="Harkins D.M."/>
            <person name="Durkin A.S."/>
            <person name="Brinkac L.M."/>
            <person name="Haft D.H."/>
            <person name="Selengut J.D."/>
            <person name="Sanka R."/>
            <person name="DePew J."/>
            <person name="Purushe J."/>
            <person name="Hartskeerl R.A."/>
            <person name="Ahmed A."/>
            <person name="van der Linden H."/>
            <person name="Goris M.G.A."/>
            <person name="Vinetz J.M."/>
            <person name="Sutton G.G."/>
            <person name="Nierman W.C."/>
            <person name="Fouts D.E."/>
        </authorList>
    </citation>
    <scope>NUCLEOTIDE SEQUENCE [LARGE SCALE GENOMIC DNA]</scope>
    <source>
        <strain evidence="1 2">Brem 328</strain>
    </source>
</reference>
<evidence type="ECO:0000313" key="1">
    <source>
        <dbReference type="EMBL" id="EMN18245.1"/>
    </source>
</evidence>
<sequence>MTGKLNSIYERNQEELLPDFEFYRNRNCRVYISFSDGKRVKTYNKRKDLFFRNDWKIDLFKNGFDSFSLTKDDSTEDEPVEYLPTMASRVNPTLVAPFV</sequence>
<organism evidence="1 2">
    <name type="scientific">Leptospira borgpetersenii str. Brem 328</name>
    <dbReference type="NCBI Taxonomy" id="1049780"/>
    <lineage>
        <taxon>Bacteria</taxon>
        <taxon>Pseudomonadati</taxon>
        <taxon>Spirochaetota</taxon>
        <taxon>Spirochaetia</taxon>
        <taxon>Leptospirales</taxon>
        <taxon>Leptospiraceae</taxon>
        <taxon>Leptospira</taxon>
    </lineage>
</organism>